<protein>
    <submittedName>
        <fullName evidence="1">Uncharacterized protein</fullName>
    </submittedName>
</protein>
<dbReference type="OrthoDB" id="2081419at2"/>
<dbReference type="RefSeq" id="WP_132378739.1">
    <property type="nucleotide sequence ID" value="NZ_SLZZ01000002.1"/>
</dbReference>
<name>A0A4R3KGQ1_9FIRM</name>
<accession>A0A4R3KGQ1</accession>
<proteinExistence type="predicted"/>
<dbReference type="EMBL" id="SLZZ01000002">
    <property type="protein sequence ID" value="TCS82420.1"/>
    <property type="molecule type" value="Genomic_DNA"/>
</dbReference>
<comment type="caution">
    <text evidence="1">The sequence shown here is derived from an EMBL/GenBank/DDBJ whole genome shotgun (WGS) entry which is preliminary data.</text>
</comment>
<gene>
    <name evidence="1" type="ORF">EDD59_102291</name>
</gene>
<organism evidence="1 2">
    <name type="scientific">Muricomes intestini</name>
    <dbReference type="NCBI Taxonomy" id="1796634"/>
    <lineage>
        <taxon>Bacteria</taxon>
        <taxon>Bacillati</taxon>
        <taxon>Bacillota</taxon>
        <taxon>Clostridia</taxon>
        <taxon>Lachnospirales</taxon>
        <taxon>Lachnospiraceae</taxon>
        <taxon>Muricomes</taxon>
    </lineage>
</organism>
<keyword evidence="2" id="KW-1185">Reference proteome</keyword>
<sequence length="328" mass="38514">MKVQELRDLIKTADRTLLEKTFVESYKQFSKHQKEEVDLLIASILEGKEKQTDVKQKTVNFEEVEKQITVFLKNAYAQNYFAPNRVIPKNQRPKWRFLVKGYIKQLEKVQTESEFYPRMVKLFTDLYHLICEACRYYYFSTDDAFRSIGWSQTELFHILVKKTFAAGYSRENIAALVLAASTGGLSMDSLHIEQQMALLSELNTADVKYMAIEEAKKLVSENIKKQSALKKYDNRRYRLDEAVNNLCDMILITYISLAEPEEGVSYYFEFCQEMDKEIVLYRALELADWMGEEDLWIDIYKYGIVKKIKPREKLVQQYGERSKGKTST</sequence>
<dbReference type="Proteomes" id="UP000295726">
    <property type="component" value="Unassembled WGS sequence"/>
</dbReference>
<evidence type="ECO:0000313" key="2">
    <source>
        <dbReference type="Proteomes" id="UP000295726"/>
    </source>
</evidence>
<evidence type="ECO:0000313" key="1">
    <source>
        <dbReference type="EMBL" id="TCS82420.1"/>
    </source>
</evidence>
<reference evidence="1 2" key="1">
    <citation type="submission" date="2019-03" db="EMBL/GenBank/DDBJ databases">
        <title>Genomic Encyclopedia of Type Strains, Phase IV (KMG-IV): sequencing the most valuable type-strain genomes for metagenomic binning, comparative biology and taxonomic classification.</title>
        <authorList>
            <person name="Goeker M."/>
        </authorList>
    </citation>
    <scope>NUCLEOTIDE SEQUENCE [LARGE SCALE GENOMIC DNA]</scope>
    <source>
        <strain evidence="1 2">DSM 29489</strain>
    </source>
</reference>
<dbReference type="AlphaFoldDB" id="A0A4R3KGQ1"/>